<dbReference type="InterPro" id="IPR012223">
    <property type="entry name" value="TEII"/>
</dbReference>
<reference evidence="4 5" key="1">
    <citation type="submission" date="2020-12" db="EMBL/GenBank/DDBJ databases">
        <title>Streptomyces typhae sp. nov., a novel endophytic actinomycete isolated from the root of cattail pollen (Typha angustifolia L.).</title>
        <authorList>
            <person name="Peng C."/>
            <person name="Liu C."/>
        </authorList>
    </citation>
    <scope>NUCLEOTIDE SEQUENCE [LARGE SCALE GENOMIC DNA]</scope>
    <source>
        <strain evidence="4 5">JCM 4753</strain>
    </source>
</reference>
<feature type="domain" description="Thioesterase" evidence="3">
    <location>
        <begin position="55"/>
        <end position="270"/>
    </location>
</feature>
<dbReference type="RefSeq" id="WP_190118312.1">
    <property type="nucleotide sequence ID" value="NZ_BMVR01000010.1"/>
</dbReference>
<dbReference type="Gene3D" id="3.40.50.1820">
    <property type="entry name" value="alpha/beta hydrolase"/>
    <property type="match status" value="1"/>
</dbReference>
<evidence type="ECO:0000313" key="5">
    <source>
        <dbReference type="Proteomes" id="UP000634780"/>
    </source>
</evidence>
<dbReference type="PANTHER" id="PTHR11487">
    <property type="entry name" value="THIOESTERASE"/>
    <property type="match status" value="1"/>
</dbReference>
<name>A0ABS0X1S9_9ACTN</name>
<feature type="compositionally biased region" description="Low complexity" evidence="2">
    <location>
        <begin position="16"/>
        <end position="43"/>
    </location>
</feature>
<accession>A0ABS0X1S9</accession>
<evidence type="ECO:0000256" key="2">
    <source>
        <dbReference type="SAM" id="MobiDB-lite"/>
    </source>
</evidence>
<comment type="caution">
    <text evidence="4">The sequence shown here is derived from an EMBL/GenBank/DDBJ whole genome shotgun (WGS) entry which is preliminary data.</text>
</comment>
<comment type="similarity">
    <text evidence="1">Belongs to the thioesterase family.</text>
</comment>
<dbReference type="InterPro" id="IPR029058">
    <property type="entry name" value="AB_hydrolase_fold"/>
</dbReference>
<dbReference type="SUPFAM" id="SSF53474">
    <property type="entry name" value="alpha/beta-Hydrolases"/>
    <property type="match status" value="1"/>
</dbReference>
<dbReference type="PANTHER" id="PTHR11487:SF0">
    <property type="entry name" value="S-ACYL FATTY ACID SYNTHASE THIOESTERASE, MEDIUM CHAIN"/>
    <property type="match status" value="1"/>
</dbReference>
<sequence length="294" mass="31437">MHVTERPQAPVGSWFAGPGFEPAPGAAGPAAGSPPGTAALPGAGPAPGAPAPRPRLICFGYAGGTPSVYRDWPDLLGPGVTVVPVLLPGRGLRLAEEPYTAMEPLARDVTDALVAAGHVDDYALFGHSMGALLAYEVACALRERGRPGPGHLFVSGSRAPHLYGGPADQALGDDDLRRLVHDLGALDPDDRVGGSYLERRLPVLRADLTLCARYRWRPRRPLDCPMTAFSAVPDPVAPPDHVEAWRTYTSASLLHHRVPGGHFYLNGPARLPLLRELRAELTRTAEEREPSWTY</sequence>
<evidence type="ECO:0000313" key="4">
    <source>
        <dbReference type="EMBL" id="MBJ3807147.1"/>
    </source>
</evidence>
<protein>
    <submittedName>
        <fullName evidence="4">Thioesterase</fullName>
    </submittedName>
</protein>
<keyword evidence="5" id="KW-1185">Reference proteome</keyword>
<organism evidence="4 5">
    <name type="scientific">Streptomyces flavofungini</name>
    <dbReference type="NCBI Taxonomy" id="68200"/>
    <lineage>
        <taxon>Bacteria</taxon>
        <taxon>Bacillati</taxon>
        <taxon>Actinomycetota</taxon>
        <taxon>Actinomycetes</taxon>
        <taxon>Kitasatosporales</taxon>
        <taxon>Streptomycetaceae</taxon>
        <taxon>Streptomyces</taxon>
    </lineage>
</organism>
<feature type="region of interest" description="Disordered" evidence="2">
    <location>
        <begin position="1"/>
        <end position="47"/>
    </location>
</feature>
<dbReference type="EMBL" id="JAEKOZ010000004">
    <property type="protein sequence ID" value="MBJ3807147.1"/>
    <property type="molecule type" value="Genomic_DNA"/>
</dbReference>
<dbReference type="Proteomes" id="UP000634780">
    <property type="component" value="Unassembled WGS sequence"/>
</dbReference>
<dbReference type="Pfam" id="PF00975">
    <property type="entry name" value="Thioesterase"/>
    <property type="match status" value="1"/>
</dbReference>
<gene>
    <name evidence="4" type="ORF">JGB26_08465</name>
</gene>
<proteinExistence type="inferred from homology"/>
<evidence type="ECO:0000259" key="3">
    <source>
        <dbReference type="Pfam" id="PF00975"/>
    </source>
</evidence>
<evidence type="ECO:0000256" key="1">
    <source>
        <dbReference type="ARBA" id="ARBA00007169"/>
    </source>
</evidence>
<dbReference type="InterPro" id="IPR001031">
    <property type="entry name" value="Thioesterase"/>
</dbReference>